<gene>
    <name evidence="2" type="ORF">TNCT_82651</name>
</gene>
<accession>A0A8X6H8C2</accession>
<name>A0A8X6H8C2_TRICU</name>
<evidence type="ECO:0000313" key="3">
    <source>
        <dbReference type="Proteomes" id="UP000887116"/>
    </source>
</evidence>
<protein>
    <submittedName>
        <fullName evidence="2">Uncharacterized protein</fullName>
    </submittedName>
</protein>
<keyword evidence="3" id="KW-1185">Reference proteome</keyword>
<dbReference type="EMBL" id="BMAO01030593">
    <property type="protein sequence ID" value="GFQ69032.1"/>
    <property type="molecule type" value="Genomic_DNA"/>
</dbReference>
<keyword evidence="1" id="KW-0812">Transmembrane</keyword>
<dbReference type="AlphaFoldDB" id="A0A8X6H8C2"/>
<sequence length="123" mass="14455">MPEKPRHSARDQGCRSRSIFFGVFKFIYVPHFCILCSSLLLSHKGQSDSAGNSLEKEELWGFKLFQRCCARRSIISFMDLKHHKYERFSLEVEITPTGGEEVRFLLQRHFEINQVSEWDVQLT</sequence>
<evidence type="ECO:0000256" key="1">
    <source>
        <dbReference type="SAM" id="Phobius"/>
    </source>
</evidence>
<feature type="transmembrane region" description="Helical" evidence="1">
    <location>
        <begin position="20"/>
        <end position="41"/>
    </location>
</feature>
<evidence type="ECO:0000313" key="2">
    <source>
        <dbReference type="EMBL" id="GFQ69032.1"/>
    </source>
</evidence>
<dbReference type="Proteomes" id="UP000887116">
    <property type="component" value="Unassembled WGS sequence"/>
</dbReference>
<proteinExistence type="predicted"/>
<reference evidence="2" key="1">
    <citation type="submission" date="2020-07" db="EMBL/GenBank/DDBJ databases">
        <title>Multicomponent nature underlies the extraordinary mechanical properties of spider dragline silk.</title>
        <authorList>
            <person name="Kono N."/>
            <person name="Nakamura H."/>
            <person name="Mori M."/>
            <person name="Yoshida Y."/>
            <person name="Ohtoshi R."/>
            <person name="Malay A.D."/>
            <person name="Moran D.A.P."/>
            <person name="Tomita M."/>
            <person name="Numata K."/>
            <person name="Arakawa K."/>
        </authorList>
    </citation>
    <scope>NUCLEOTIDE SEQUENCE</scope>
</reference>
<keyword evidence="1" id="KW-1133">Transmembrane helix</keyword>
<comment type="caution">
    <text evidence="2">The sequence shown here is derived from an EMBL/GenBank/DDBJ whole genome shotgun (WGS) entry which is preliminary data.</text>
</comment>
<organism evidence="2 3">
    <name type="scientific">Trichonephila clavata</name>
    <name type="common">Joro spider</name>
    <name type="synonym">Nephila clavata</name>
    <dbReference type="NCBI Taxonomy" id="2740835"/>
    <lineage>
        <taxon>Eukaryota</taxon>
        <taxon>Metazoa</taxon>
        <taxon>Ecdysozoa</taxon>
        <taxon>Arthropoda</taxon>
        <taxon>Chelicerata</taxon>
        <taxon>Arachnida</taxon>
        <taxon>Araneae</taxon>
        <taxon>Araneomorphae</taxon>
        <taxon>Entelegynae</taxon>
        <taxon>Araneoidea</taxon>
        <taxon>Nephilidae</taxon>
        <taxon>Trichonephila</taxon>
    </lineage>
</organism>
<keyword evidence="1" id="KW-0472">Membrane</keyword>